<reference evidence="1 2" key="1">
    <citation type="submission" date="2014-04" db="EMBL/GenBank/DDBJ databases">
        <title>Evolutionary Origins and Diversification of the Mycorrhizal Mutualists.</title>
        <authorList>
            <consortium name="DOE Joint Genome Institute"/>
            <consortium name="Mycorrhizal Genomics Consortium"/>
            <person name="Kohler A."/>
            <person name="Kuo A."/>
            <person name="Nagy L.G."/>
            <person name="Floudas D."/>
            <person name="Copeland A."/>
            <person name="Barry K.W."/>
            <person name="Cichocki N."/>
            <person name="Veneault-Fourrey C."/>
            <person name="LaButti K."/>
            <person name="Lindquist E.A."/>
            <person name="Lipzen A."/>
            <person name="Lundell T."/>
            <person name="Morin E."/>
            <person name="Murat C."/>
            <person name="Riley R."/>
            <person name="Ohm R."/>
            <person name="Sun H."/>
            <person name="Tunlid A."/>
            <person name="Henrissat B."/>
            <person name="Grigoriev I.V."/>
            <person name="Hibbett D.S."/>
            <person name="Martin F."/>
        </authorList>
    </citation>
    <scope>NUCLEOTIDE SEQUENCE [LARGE SCALE GENOMIC DNA]</scope>
    <source>
        <strain evidence="1 2">Koide BX008</strain>
    </source>
</reference>
<keyword evidence="2" id="KW-1185">Reference proteome</keyword>
<protein>
    <submittedName>
        <fullName evidence="1">Uncharacterized protein</fullName>
    </submittedName>
</protein>
<organism evidence="1 2">
    <name type="scientific">Amanita muscaria (strain Koide BX008)</name>
    <dbReference type="NCBI Taxonomy" id="946122"/>
    <lineage>
        <taxon>Eukaryota</taxon>
        <taxon>Fungi</taxon>
        <taxon>Dikarya</taxon>
        <taxon>Basidiomycota</taxon>
        <taxon>Agaricomycotina</taxon>
        <taxon>Agaricomycetes</taxon>
        <taxon>Agaricomycetidae</taxon>
        <taxon>Agaricales</taxon>
        <taxon>Pluteineae</taxon>
        <taxon>Amanitaceae</taxon>
        <taxon>Amanita</taxon>
    </lineage>
</organism>
<gene>
    <name evidence="1" type="ORF">M378DRAFT_165491</name>
</gene>
<dbReference type="EMBL" id="KN818268">
    <property type="protein sequence ID" value="KIL62658.1"/>
    <property type="molecule type" value="Genomic_DNA"/>
</dbReference>
<dbReference type="InParanoid" id="A0A0C2X1R9"/>
<sequence length="133" mass="15560">MSTDSKQEEWVVAQAPPLYKKRQVRAQVFGFPVTQDDVRAWAEAHNIPEEDDHYRRQDAWKAICSRLPHNHRDRRLTIIHNPMAYSKQSMCIVIGTNFNVKDMERAQNLELIKSLYDAVDMGIRPGWFYVSQG</sequence>
<name>A0A0C2X1R9_AMAMK</name>
<evidence type="ECO:0000313" key="2">
    <source>
        <dbReference type="Proteomes" id="UP000054549"/>
    </source>
</evidence>
<proteinExistence type="predicted"/>
<dbReference type="AlphaFoldDB" id="A0A0C2X1R9"/>
<accession>A0A0C2X1R9</accession>
<dbReference type="OrthoDB" id="2990015at2759"/>
<evidence type="ECO:0000313" key="1">
    <source>
        <dbReference type="EMBL" id="KIL62658.1"/>
    </source>
</evidence>
<dbReference type="Proteomes" id="UP000054549">
    <property type="component" value="Unassembled WGS sequence"/>
</dbReference>
<dbReference type="HOGENOM" id="CLU_2108437_0_0_1"/>